<keyword evidence="2" id="KW-0732">Signal</keyword>
<dbReference type="InterPro" id="IPR012338">
    <property type="entry name" value="Beta-lactam/transpept-like"/>
</dbReference>
<dbReference type="SUPFAM" id="SSF56601">
    <property type="entry name" value="beta-lactamase/transpeptidase-like"/>
    <property type="match status" value="1"/>
</dbReference>
<feature type="chain" id="PRO_5047161616" evidence="2">
    <location>
        <begin position="27"/>
        <end position="375"/>
    </location>
</feature>
<reference evidence="5" key="1">
    <citation type="journal article" date="2019" name="Int. J. Syst. Evol. Microbiol.">
        <title>The Global Catalogue of Microorganisms (GCM) 10K type strain sequencing project: providing services to taxonomists for standard genome sequencing and annotation.</title>
        <authorList>
            <consortium name="The Broad Institute Genomics Platform"/>
            <consortium name="The Broad Institute Genome Sequencing Center for Infectious Disease"/>
            <person name="Wu L."/>
            <person name="Ma J."/>
        </authorList>
    </citation>
    <scope>NUCLEOTIDE SEQUENCE [LARGE SCALE GENOMIC DNA]</scope>
    <source>
        <strain evidence="5">JCM 17326</strain>
    </source>
</reference>
<dbReference type="PANTHER" id="PTHR46825:SF9">
    <property type="entry name" value="BETA-LACTAMASE-RELATED DOMAIN-CONTAINING PROTEIN"/>
    <property type="match status" value="1"/>
</dbReference>
<dbReference type="GO" id="GO:0016787">
    <property type="term" value="F:hydrolase activity"/>
    <property type="evidence" value="ECO:0007669"/>
    <property type="project" value="UniProtKB-KW"/>
</dbReference>
<dbReference type="PANTHER" id="PTHR46825">
    <property type="entry name" value="D-ALANYL-D-ALANINE-CARBOXYPEPTIDASE/ENDOPEPTIDASE AMPH"/>
    <property type="match status" value="1"/>
</dbReference>
<dbReference type="RefSeq" id="WP_345567730.1">
    <property type="nucleotide sequence ID" value="NZ_BAABDQ010000016.1"/>
</dbReference>
<evidence type="ECO:0000259" key="3">
    <source>
        <dbReference type="Pfam" id="PF00144"/>
    </source>
</evidence>
<name>A0ABP6Y092_9ACTN</name>
<organism evidence="4 5">
    <name type="scientific">Nonomuraea rosea</name>
    <dbReference type="NCBI Taxonomy" id="638574"/>
    <lineage>
        <taxon>Bacteria</taxon>
        <taxon>Bacillati</taxon>
        <taxon>Actinomycetota</taxon>
        <taxon>Actinomycetes</taxon>
        <taxon>Streptosporangiales</taxon>
        <taxon>Streptosporangiaceae</taxon>
        <taxon>Nonomuraea</taxon>
    </lineage>
</organism>
<gene>
    <name evidence="4" type="ORF">GCM10022419_065000</name>
</gene>
<feature type="compositionally biased region" description="Pro residues" evidence="1">
    <location>
        <begin position="302"/>
        <end position="313"/>
    </location>
</feature>
<dbReference type="EMBL" id="BAABDQ010000016">
    <property type="protein sequence ID" value="GAA3574912.1"/>
    <property type="molecule type" value="Genomic_DNA"/>
</dbReference>
<evidence type="ECO:0000313" key="5">
    <source>
        <dbReference type="Proteomes" id="UP001500630"/>
    </source>
</evidence>
<evidence type="ECO:0000256" key="1">
    <source>
        <dbReference type="SAM" id="MobiDB-lite"/>
    </source>
</evidence>
<evidence type="ECO:0000313" key="4">
    <source>
        <dbReference type="EMBL" id="GAA3574912.1"/>
    </source>
</evidence>
<keyword evidence="4" id="KW-0378">Hydrolase</keyword>
<dbReference type="InterPro" id="IPR050491">
    <property type="entry name" value="AmpC-like"/>
</dbReference>
<protein>
    <submittedName>
        <fullName evidence="4">Serine hydrolase domain-containing protein</fullName>
    </submittedName>
</protein>
<comment type="caution">
    <text evidence="4">The sequence shown here is derived from an EMBL/GenBank/DDBJ whole genome shotgun (WGS) entry which is preliminary data.</text>
</comment>
<keyword evidence="5" id="KW-1185">Reference proteome</keyword>
<dbReference type="Pfam" id="PF00144">
    <property type="entry name" value="Beta-lactamase"/>
    <property type="match status" value="1"/>
</dbReference>
<accession>A0ABP6Y092</accession>
<dbReference type="Gene3D" id="3.40.710.10">
    <property type="entry name" value="DD-peptidase/beta-lactamase superfamily"/>
    <property type="match status" value="1"/>
</dbReference>
<sequence length="375" mass="39778">MKRAKVAGLACAVLTLGVAAPTAAYGADRPQVGDVQKALSELANSPEALGAIGALYIDGKKVGKGTAGTRLIDGKGGKIPPGARFRIGSQTKSMTQVVIMQLVGEGKLALDDKLADVLPVVAEKDLVDRAGDITVEQLLQHTSGIPESYSPEHGADPLDFTTRYSPLEMVKLSRTWPRTGEPGEKYVYTNTNYFLLGLIIEAVTKHPVATEFERRIFDRVGMDDTYLPVTWPGAIKGPHGHGYHPGKDGKPVDADRLNMSYGYAAGGVISTADDITAFHRAYAGEKLLSKELKDALNAGRPPMDPSRPLPEPPCGRDGGYGLARGGSAGFNALTFLSRDGRVQLAMSVTAETAFNDPALEPQIKKAAEAVLCPGK</sequence>
<proteinExistence type="predicted"/>
<feature type="signal peptide" evidence="2">
    <location>
        <begin position="1"/>
        <end position="26"/>
    </location>
</feature>
<feature type="region of interest" description="Disordered" evidence="1">
    <location>
        <begin position="297"/>
        <end position="318"/>
    </location>
</feature>
<dbReference type="Proteomes" id="UP001500630">
    <property type="component" value="Unassembled WGS sequence"/>
</dbReference>
<dbReference type="InterPro" id="IPR001466">
    <property type="entry name" value="Beta-lactam-related"/>
</dbReference>
<evidence type="ECO:0000256" key="2">
    <source>
        <dbReference type="SAM" id="SignalP"/>
    </source>
</evidence>
<feature type="domain" description="Beta-lactamase-related" evidence="3">
    <location>
        <begin position="40"/>
        <end position="366"/>
    </location>
</feature>